<dbReference type="Proteomes" id="UP000246352">
    <property type="component" value="Unassembled WGS sequence"/>
</dbReference>
<dbReference type="PANTHER" id="PTHR10961">
    <property type="entry name" value="PEROXISOMAL SARCOSINE OXIDASE"/>
    <property type="match status" value="1"/>
</dbReference>
<dbReference type="OrthoDB" id="9806257at2"/>
<keyword evidence="2" id="KW-0285">Flavoprotein</keyword>
<dbReference type="InterPro" id="IPR036188">
    <property type="entry name" value="FAD/NAD-bd_sf"/>
</dbReference>
<dbReference type="GO" id="GO:0050660">
    <property type="term" value="F:flavin adenine dinucleotide binding"/>
    <property type="evidence" value="ECO:0007669"/>
    <property type="project" value="InterPro"/>
</dbReference>
<evidence type="ECO:0000259" key="5">
    <source>
        <dbReference type="Pfam" id="PF01266"/>
    </source>
</evidence>
<evidence type="ECO:0000256" key="4">
    <source>
        <dbReference type="ARBA" id="ARBA00023002"/>
    </source>
</evidence>
<protein>
    <submittedName>
        <fullName evidence="6">Glycine/D-amino acid oxidase-like deaminating enzyme</fullName>
    </submittedName>
</protein>
<dbReference type="RefSeq" id="WP_110030926.1">
    <property type="nucleotide sequence ID" value="NZ_QGTR01000001.1"/>
</dbReference>
<comment type="caution">
    <text evidence="6">The sequence shown here is derived from an EMBL/GenBank/DDBJ whole genome shotgun (WGS) entry which is preliminary data.</text>
</comment>
<comment type="cofactor">
    <cofactor evidence="1">
        <name>FAD</name>
        <dbReference type="ChEBI" id="CHEBI:57692"/>
    </cofactor>
</comment>
<reference evidence="6 7" key="1">
    <citation type="submission" date="2018-05" db="EMBL/GenBank/DDBJ databases">
        <title>Genomic Encyclopedia of Type Strains, Phase IV (KMG-IV): sequencing the most valuable type-strain genomes for metagenomic binning, comparative biology and taxonomic classification.</title>
        <authorList>
            <person name="Goeker M."/>
        </authorList>
    </citation>
    <scope>NUCLEOTIDE SEQUENCE [LARGE SCALE GENOMIC DNA]</scope>
    <source>
        <strain evidence="6 7">DSM 16791</strain>
    </source>
</reference>
<dbReference type="Pfam" id="PF01266">
    <property type="entry name" value="DAO"/>
    <property type="match status" value="1"/>
</dbReference>
<dbReference type="PRINTS" id="PR00419">
    <property type="entry name" value="ADXRDTASE"/>
</dbReference>
<evidence type="ECO:0000256" key="1">
    <source>
        <dbReference type="ARBA" id="ARBA00001974"/>
    </source>
</evidence>
<accession>A0A317PSP4</accession>
<evidence type="ECO:0000313" key="7">
    <source>
        <dbReference type="Proteomes" id="UP000246352"/>
    </source>
</evidence>
<dbReference type="Gene3D" id="3.50.50.60">
    <property type="entry name" value="FAD/NAD(P)-binding domain"/>
    <property type="match status" value="1"/>
</dbReference>
<proteinExistence type="predicted"/>
<dbReference type="SUPFAM" id="SSF51905">
    <property type="entry name" value="FAD/NAD(P)-binding domain"/>
    <property type="match status" value="1"/>
</dbReference>
<organism evidence="6 7">
    <name type="scientific">Hoeflea marina</name>
    <dbReference type="NCBI Taxonomy" id="274592"/>
    <lineage>
        <taxon>Bacteria</taxon>
        <taxon>Pseudomonadati</taxon>
        <taxon>Pseudomonadota</taxon>
        <taxon>Alphaproteobacteria</taxon>
        <taxon>Hyphomicrobiales</taxon>
        <taxon>Rhizobiaceae</taxon>
        <taxon>Hoeflea</taxon>
    </lineage>
</organism>
<gene>
    <name evidence="6" type="ORF">DFR52_1011197</name>
</gene>
<sequence>MRVAVIGAGIAGLSTAWGLARRGVEVTLYEQGPIPNPLGASGDHHRIIRRAYGGHSGYQRRITDAYLAWDALWEDIGASHLVPCGFLLISQFPGDSADRMRQGLADLGDPYQTFPPDEAARRYPYLDQSSLSEVSFSAEGGALMCRMISTDLLAWLKRHGVTVRDHTRVAVVDHEAGRVTTATADSDRFDRIVVTAGAWVLGLAPDLAAELTPWRTAVAYAEPPADLADAWAASPVILDTGGAHSDGYILPPVRGAGLKFGTGKHRYESGPDQNRDVLPDEGAAILGHFSPPFARLGEYRVTDVVSCAYTFTADEHFLARRIGRSTVVSACSGHGYKFGAAVGLRVADAVLSGDDAALAAWIEARD</sequence>
<dbReference type="AlphaFoldDB" id="A0A317PSP4"/>
<dbReference type="InterPro" id="IPR045170">
    <property type="entry name" value="MTOX"/>
</dbReference>
<dbReference type="PANTHER" id="PTHR10961:SF46">
    <property type="entry name" value="PEROXISOMAL SARCOSINE OXIDASE"/>
    <property type="match status" value="1"/>
</dbReference>
<name>A0A317PSP4_9HYPH</name>
<keyword evidence="4" id="KW-0560">Oxidoreductase</keyword>
<dbReference type="InterPro" id="IPR006076">
    <property type="entry name" value="FAD-dep_OxRdtase"/>
</dbReference>
<feature type="domain" description="FAD dependent oxidoreductase" evidence="5">
    <location>
        <begin position="2"/>
        <end position="348"/>
    </location>
</feature>
<keyword evidence="7" id="KW-1185">Reference proteome</keyword>
<keyword evidence="3" id="KW-0274">FAD</keyword>
<dbReference type="Gene3D" id="3.30.9.10">
    <property type="entry name" value="D-Amino Acid Oxidase, subunit A, domain 2"/>
    <property type="match status" value="1"/>
</dbReference>
<dbReference type="GO" id="GO:0008115">
    <property type="term" value="F:sarcosine oxidase activity"/>
    <property type="evidence" value="ECO:0007669"/>
    <property type="project" value="TreeGrafter"/>
</dbReference>
<evidence type="ECO:0000313" key="6">
    <source>
        <dbReference type="EMBL" id="PWW04498.1"/>
    </source>
</evidence>
<dbReference type="EMBL" id="QGTR01000001">
    <property type="protein sequence ID" value="PWW04498.1"/>
    <property type="molecule type" value="Genomic_DNA"/>
</dbReference>
<evidence type="ECO:0000256" key="3">
    <source>
        <dbReference type="ARBA" id="ARBA00022827"/>
    </source>
</evidence>
<evidence type="ECO:0000256" key="2">
    <source>
        <dbReference type="ARBA" id="ARBA00022630"/>
    </source>
</evidence>